<evidence type="ECO:0000256" key="4">
    <source>
        <dbReference type="ARBA" id="ARBA00022801"/>
    </source>
</evidence>
<reference evidence="10 11" key="1">
    <citation type="journal article" date="2009" name="Stand. Genomic Sci.">
        <title>Complete genome sequence of Acidimicrobium ferrooxidans type strain (ICP).</title>
        <authorList>
            <person name="Clum A."/>
            <person name="Nolan M."/>
            <person name="Lang E."/>
            <person name="Glavina Del Rio T."/>
            <person name="Tice H."/>
            <person name="Copeland A."/>
            <person name="Cheng J.F."/>
            <person name="Lucas S."/>
            <person name="Chen F."/>
            <person name="Bruce D."/>
            <person name="Goodwin L."/>
            <person name="Pitluck S."/>
            <person name="Ivanova N."/>
            <person name="Mavrommatis K."/>
            <person name="Mikhailova N."/>
            <person name="Pati A."/>
            <person name="Chen A."/>
            <person name="Palaniappan K."/>
            <person name="Goker M."/>
            <person name="Spring S."/>
            <person name="Land M."/>
            <person name="Hauser L."/>
            <person name="Chang Y.J."/>
            <person name="Jeffries C.C."/>
            <person name="Chain P."/>
            <person name="Bristow J."/>
            <person name="Eisen J.A."/>
            <person name="Markowitz V."/>
            <person name="Hugenholtz P."/>
            <person name="Kyrpides N.C."/>
            <person name="Klenk H.P."/>
            <person name="Lapidus A."/>
        </authorList>
    </citation>
    <scope>NUCLEOTIDE SEQUENCE [LARGE SCALE GENOMIC DNA]</scope>
    <source>
        <strain evidence="11">DSM 10331 / JCM 15462 / NBRC 103882 / ICP</strain>
    </source>
</reference>
<evidence type="ECO:0000256" key="6">
    <source>
        <dbReference type="ARBA" id="ARBA00022837"/>
    </source>
</evidence>
<dbReference type="HOGENOM" id="CLU_012501_1_0_11"/>
<name>C7M1K3_ACIFD</name>
<evidence type="ECO:0000259" key="9">
    <source>
        <dbReference type="PROSITE" id="PS51695"/>
    </source>
</evidence>
<dbReference type="InterPro" id="IPR036852">
    <property type="entry name" value="Peptidase_S8/S53_dom_sf"/>
</dbReference>
<dbReference type="CDD" id="cd04056">
    <property type="entry name" value="Peptidases_S53"/>
    <property type="match status" value="1"/>
</dbReference>
<evidence type="ECO:0000256" key="5">
    <source>
        <dbReference type="ARBA" id="ARBA00022825"/>
    </source>
</evidence>
<dbReference type="KEGG" id="afo:Afer_0081"/>
<dbReference type="GO" id="GO:0006508">
    <property type="term" value="P:proteolysis"/>
    <property type="evidence" value="ECO:0007669"/>
    <property type="project" value="UniProtKB-KW"/>
</dbReference>
<proteinExistence type="predicted"/>
<evidence type="ECO:0000256" key="8">
    <source>
        <dbReference type="SAM" id="SignalP"/>
    </source>
</evidence>
<dbReference type="PANTHER" id="PTHR14218">
    <property type="entry name" value="PROTEASE S8 TRIPEPTIDYL PEPTIDASE I CLN2"/>
    <property type="match status" value="1"/>
</dbReference>
<evidence type="ECO:0000313" key="11">
    <source>
        <dbReference type="Proteomes" id="UP000000771"/>
    </source>
</evidence>
<organism evidence="10 11">
    <name type="scientific">Acidimicrobium ferrooxidans (strain DSM 10331 / JCM 15462 / NBRC 103882 / ICP)</name>
    <dbReference type="NCBI Taxonomy" id="525909"/>
    <lineage>
        <taxon>Bacteria</taxon>
        <taxon>Bacillati</taxon>
        <taxon>Actinomycetota</taxon>
        <taxon>Acidimicrobiia</taxon>
        <taxon>Acidimicrobiales</taxon>
        <taxon>Acidimicrobiaceae</taxon>
        <taxon>Acidimicrobium</taxon>
    </lineage>
</organism>
<dbReference type="eggNOG" id="COG4934">
    <property type="taxonomic scope" value="Bacteria"/>
</dbReference>
<dbReference type="PROSITE" id="PS51695">
    <property type="entry name" value="SEDOLISIN"/>
    <property type="match status" value="1"/>
</dbReference>
<gene>
    <name evidence="10" type="ordered locus">Afer_0081</name>
</gene>
<feature type="chain" id="PRO_5039315854" evidence="8">
    <location>
        <begin position="26"/>
        <end position="696"/>
    </location>
</feature>
<keyword evidence="11" id="KW-1185">Reference proteome</keyword>
<keyword evidence="3" id="KW-0479">Metal-binding</keyword>
<dbReference type="SUPFAM" id="SSF54897">
    <property type="entry name" value="Protease propeptides/inhibitors"/>
    <property type="match status" value="1"/>
</dbReference>
<dbReference type="Proteomes" id="UP000000771">
    <property type="component" value="Chromosome"/>
</dbReference>
<dbReference type="RefSeq" id="WP_012784171.1">
    <property type="nucleotide sequence ID" value="NC_013124.1"/>
</dbReference>
<dbReference type="GO" id="GO:0004252">
    <property type="term" value="F:serine-type endopeptidase activity"/>
    <property type="evidence" value="ECO:0007669"/>
    <property type="project" value="InterPro"/>
</dbReference>
<protein>
    <submittedName>
        <fullName evidence="10">Peptidase S53 propeptide</fullName>
    </submittedName>
</protein>
<keyword evidence="5" id="KW-0720">Serine protease</keyword>
<keyword evidence="2" id="KW-0645">Protease</keyword>
<evidence type="ECO:0000256" key="7">
    <source>
        <dbReference type="ARBA" id="ARBA00023145"/>
    </source>
</evidence>
<dbReference type="InterPro" id="IPR050819">
    <property type="entry name" value="Tripeptidyl-peptidase_I"/>
</dbReference>
<dbReference type="GO" id="GO:0046872">
    <property type="term" value="F:metal ion binding"/>
    <property type="evidence" value="ECO:0007669"/>
    <property type="project" value="UniProtKB-KW"/>
</dbReference>
<dbReference type="SMART" id="SM00944">
    <property type="entry name" value="Pro-kuma_activ"/>
    <property type="match status" value="1"/>
</dbReference>
<evidence type="ECO:0000313" key="10">
    <source>
        <dbReference type="EMBL" id="ACU53052.1"/>
    </source>
</evidence>
<dbReference type="PANTHER" id="PTHR14218:SF15">
    <property type="entry name" value="TRIPEPTIDYL-PEPTIDASE 1"/>
    <property type="match status" value="1"/>
</dbReference>
<dbReference type="Pfam" id="PF09286">
    <property type="entry name" value="Pro-kuma_activ"/>
    <property type="match status" value="1"/>
</dbReference>
<sequence>MRRISRRLQMLGTLGSIGLVGAALAMPGAQSLASASDPLVPVSQGIGADVLSHATPTGTTAGSTMMRVSFILKMRNQGQLASRVAAGWRGPYLTPHEFALEYGQTEEYILALRGFLREFGISSQAMSDGLDVTSQGTAAQYDKALGILLENFTVTTRPAASAPATTQTVYGTRSAPQMPLNLASNILAVLGLSNYAPYESLAVPGINQVAPTAGSSQTAAPTDQLPQAFTSDYNLTPLQQAGYLGQGQTIGIVTLASVNPSVPMYFWRNIAHVVTLPNRLALVNVDGGAGPVSLNAGSDETTLDVEQSGTIAPMAKIVVYQAPNTDYGFVDAFYEAASQNVAGSVSSSWGESETAIQAAVDAAQESPGYAASFNQAFLEMAAQGQSNFIASGDNGAYDPQGDIGTTNLGIDNPSDSPYDTAAGGTTLPGTQTYPIMANGTQVGTESVTIPQQMTWGWDYLWPMYIALGFQNEAQAATSLPVGSGGGYSTLFGRPLYQQGQMVGAGSYSAYEFLTPIDPQQVAPGLVEPTQFSFNPAPTLQTGMSGGRVTPDLAFNADPQTGYAVYDPQFQSVYGSKLVDFGGTSFIAPQLNGTDAVYESALGGVRLGFWNPNIYRFATSTSSPFTPLDSNTIDGSAYYSGQIGNAQLAISGEFTNTNDFYTGSQGAVFNPGSGLGYADLTQLFRSFQTAIPRELGD</sequence>
<dbReference type="InterPro" id="IPR030400">
    <property type="entry name" value="Sedolisin_dom"/>
</dbReference>
<comment type="cofactor">
    <cofactor evidence="1">
        <name>Ca(2+)</name>
        <dbReference type="ChEBI" id="CHEBI:29108"/>
    </cofactor>
</comment>
<dbReference type="STRING" id="525909.Afer_0081"/>
<keyword evidence="6" id="KW-0106">Calcium</keyword>
<dbReference type="Gene3D" id="3.40.50.200">
    <property type="entry name" value="Peptidase S8/S53 domain"/>
    <property type="match status" value="1"/>
</dbReference>
<keyword evidence="4" id="KW-0378">Hydrolase</keyword>
<accession>C7M1K3</accession>
<dbReference type="InterPro" id="IPR015366">
    <property type="entry name" value="S53_propep"/>
</dbReference>
<dbReference type="SUPFAM" id="SSF52743">
    <property type="entry name" value="Subtilisin-like"/>
    <property type="match status" value="1"/>
</dbReference>
<evidence type="ECO:0000256" key="1">
    <source>
        <dbReference type="ARBA" id="ARBA00001913"/>
    </source>
</evidence>
<dbReference type="AlphaFoldDB" id="C7M1K3"/>
<evidence type="ECO:0000256" key="2">
    <source>
        <dbReference type="ARBA" id="ARBA00022670"/>
    </source>
</evidence>
<dbReference type="EMBL" id="CP001631">
    <property type="protein sequence ID" value="ACU53052.1"/>
    <property type="molecule type" value="Genomic_DNA"/>
</dbReference>
<keyword evidence="7" id="KW-0865">Zymogen</keyword>
<dbReference type="GO" id="GO:0008240">
    <property type="term" value="F:tripeptidyl-peptidase activity"/>
    <property type="evidence" value="ECO:0007669"/>
    <property type="project" value="TreeGrafter"/>
</dbReference>
<dbReference type="OrthoDB" id="3480681at2"/>
<feature type="domain" description="Peptidase S53" evidence="9">
    <location>
        <begin position="223"/>
        <end position="689"/>
    </location>
</feature>
<feature type="signal peptide" evidence="8">
    <location>
        <begin position="1"/>
        <end position="25"/>
    </location>
</feature>
<evidence type="ECO:0000256" key="3">
    <source>
        <dbReference type="ARBA" id="ARBA00022723"/>
    </source>
</evidence>
<keyword evidence="8" id="KW-0732">Signal</keyword>